<feature type="repeat" description="TPR" evidence="1">
    <location>
        <begin position="102"/>
        <end position="135"/>
    </location>
</feature>
<name>A0A956SGN3_UNCEI</name>
<organism evidence="2 3">
    <name type="scientific">Eiseniibacteriota bacterium</name>
    <dbReference type="NCBI Taxonomy" id="2212470"/>
    <lineage>
        <taxon>Bacteria</taxon>
        <taxon>Candidatus Eiseniibacteriota</taxon>
    </lineage>
</organism>
<dbReference type="EMBL" id="JAGQHS010000348">
    <property type="protein sequence ID" value="MCA9759441.1"/>
    <property type="molecule type" value="Genomic_DNA"/>
</dbReference>
<evidence type="ECO:0000256" key="1">
    <source>
        <dbReference type="PROSITE-ProRule" id="PRU00339"/>
    </source>
</evidence>
<sequence length="209" mass="22932">MSNEIRNQAEETALTQSTEIERVLDEEGDDVLNENDCCTAEDIEEAVKAFILGDITLAQLEGISAEEIYAVADMGYDLFEEGKIEEAKKIFEGLYTYNPMDAYFRTVLGSIYQRQSNFAEAAGHYAAAVELYPEDVTAWTNLGETQLQWAASLQQSGDADRAAQAFTGAVEALTQAVERTSADDENESGLRARALINVAASIYESRQSA</sequence>
<proteinExistence type="predicted"/>
<dbReference type="PROSITE" id="PS50005">
    <property type="entry name" value="TPR"/>
    <property type="match status" value="1"/>
</dbReference>
<accession>A0A956SGN3</accession>
<dbReference type="Pfam" id="PF13432">
    <property type="entry name" value="TPR_16"/>
    <property type="match status" value="1"/>
</dbReference>
<dbReference type="SUPFAM" id="SSF48452">
    <property type="entry name" value="TPR-like"/>
    <property type="match status" value="1"/>
</dbReference>
<evidence type="ECO:0000313" key="3">
    <source>
        <dbReference type="Proteomes" id="UP000739538"/>
    </source>
</evidence>
<dbReference type="AlphaFoldDB" id="A0A956SGN3"/>
<dbReference type="InterPro" id="IPR019734">
    <property type="entry name" value="TPR_rpt"/>
</dbReference>
<protein>
    <submittedName>
        <fullName evidence="2">Tetratricopeptide repeat protein</fullName>
    </submittedName>
</protein>
<dbReference type="Gene3D" id="1.25.40.10">
    <property type="entry name" value="Tetratricopeptide repeat domain"/>
    <property type="match status" value="1"/>
</dbReference>
<dbReference type="InterPro" id="IPR011990">
    <property type="entry name" value="TPR-like_helical_dom_sf"/>
</dbReference>
<reference evidence="2" key="2">
    <citation type="journal article" date="2021" name="Microbiome">
        <title>Successional dynamics and alternative stable states in a saline activated sludge microbial community over 9 years.</title>
        <authorList>
            <person name="Wang Y."/>
            <person name="Ye J."/>
            <person name="Ju F."/>
            <person name="Liu L."/>
            <person name="Boyd J.A."/>
            <person name="Deng Y."/>
            <person name="Parks D.H."/>
            <person name="Jiang X."/>
            <person name="Yin X."/>
            <person name="Woodcroft B.J."/>
            <person name="Tyson G.W."/>
            <person name="Hugenholtz P."/>
            <person name="Polz M.F."/>
            <person name="Zhang T."/>
        </authorList>
    </citation>
    <scope>NUCLEOTIDE SEQUENCE</scope>
    <source>
        <strain evidence="2">HKST-UBA02</strain>
    </source>
</reference>
<reference evidence="2" key="1">
    <citation type="submission" date="2020-04" db="EMBL/GenBank/DDBJ databases">
        <authorList>
            <person name="Zhang T."/>
        </authorList>
    </citation>
    <scope>NUCLEOTIDE SEQUENCE</scope>
    <source>
        <strain evidence="2">HKST-UBA02</strain>
    </source>
</reference>
<keyword evidence="1" id="KW-0802">TPR repeat</keyword>
<gene>
    <name evidence="2" type="ORF">KDA27_26845</name>
</gene>
<dbReference type="Proteomes" id="UP000739538">
    <property type="component" value="Unassembled WGS sequence"/>
</dbReference>
<evidence type="ECO:0000313" key="2">
    <source>
        <dbReference type="EMBL" id="MCA9759441.1"/>
    </source>
</evidence>
<comment type="caution">
    <text evidence="2">The sequence shown here is derived from an EMBL/GenBank/DDBJ whole genome shotgun (WGS) entry which is preliminary data.</text>
</comment>